<comment type="caution">
    <text evidence="2">The sequence shown here is derived from an EMBL/GenBank/DDBJ whole genome shotgun (WGS) entry which is preliminary data.</text>
</comment>
<evidence type="ECO:0000313" key="3">
    <source>
        <dbReference type="Proteomes" id="UP000466794"/>
    </source>
</evidence>
<accession>A0A7K1UYB9</accession>
<organism evidence="2 3">
    <name type="scientific">Nocardia terrae</name>
    <dbReference type="NCBI Taxonomy" id="2675851"/>
    <lineage>
        <taxon>Bacteria</taxon>
        <taxon>Bacillati</taxon>
        <taxon>Actinomycetota</taxon>
        <taxon>Actinomycetes</taxon>
        <taxon>Mycobacteriales</taxon>
        <taxon>Nocardiaceae</taxon>
        <taxon>Nocardia</taxon>
    </lineage>
</organism>
<keyword evidence="3" id="KW-1185">Reference proteome</keyword>
<feature type="transmembrane region" description="Helical" evidence="1">
    <location>
        <begin position="67"/>
        <end position="87"/>
    </location>
</feature>
<dbReference type="EMBL" id="WRPP01000003">
    <property type="protein sequence ID" value="MVU79376.1"/>
    <property type="molecule type" value="Genomic_DNA"/>
</dbReference>
<keyword evidence="1" id="KW-0812">Transmembrane</keyword>
<sequence length="105" mass="11417">MTLRERLNELPAMGSTLVYGAPHQTPDGATIITVAAVSGWRGSRPVGIFVVRDSEVKWEPAVDASRIATLGVITGLVAATLGTLAVVKTPPWPNMRFWDIRYRTN</sequence>
<reference evidence="2 3" key="1">
    <citation type="submission" date="2019-12" db="EMBL/GenBank/DDBJ databases">
        <title>Nocardia sp. nov. ET3-3 isolated from soil.</title>
        <authorList>
            <person name="Kanchanasin P."/>
            <person name="Tanasupawat S."/>
            <person name="Yuki M."/>
            <person name="Kudo T."/>
        </authorList>
    </citation>
    <scope>NUCLEOTIDE SEQUENCE [LARGE SCALE GENOMIC DNA]</scope>
    <source>
        <strain evidence="2 3">ET3-3</strain>
    </source>
</reference>
<dbReference type="AlphaFoldDB" id="A0A7K1UYB9"/>
<gene>
    <name evidence="2" type="ORF">GPX89_19280</name>
</gene>
<dbReference type="Proteomes" id="UP000466794">
    <property type="component" value="Unassembled WGS sequence"/>
</dbReference>
<keyword evidence="1" id="KW-0472">Membrane</keyword>
<name>A0A7K1UYB9_9NOCA</name>
<protein>
    <submittedName>
        <fullName evidence="2">Uncharacterized protein</fullName>
    </submittedName>
</protein>
<dbReference type="RefSeq" id="WP_157388942.1">
    <property type="nucleotide sequence ID" value="NZ_WRPP01000003.1"/>
</dbReference>
<proteinExistence type="predicted"/>
<evidence type="ECO:0000256" key="1">
    <source>
        <dbReference type="SAM" id="Phobius"/>
    </source>
</evidence>
<evidence type="ECO:0000313" key="2">
    <source>
        <dbReference type="EMBL" id="MVU79376.1"/>
    </source>
</evidence>
<keyword evidence="1" id="KW-1133">Transmembrane helix</keyword>